<reference evidence="2 3" key="1">
    <citation type="submission" date="2009-04" db="EMBL/GenBank/DDBJ databases">
        <authorList>
            <person name="Qin X."/>
            <person name="Bachman B."/>
            <person name="Battles P."/>
            <person name="Bell A."/>
            <person name="Bess C."/>
            <person name="Bickham C."/>
            <person name="Chaboub L."/>
            <person name="Chen D."/>
            <person name="Coyle M."/>
            <person name="Deiros D.R."/>
            <person name="Dinh H."/>
            <person name="Forbes L."/>
            <person name="Fowler G."/>
            <person name="Francisco L."/>
            <person name="Fu Q."/>
            <person name="Gubbala S."/>
            <person name="Hale W."/>
            <person name="Han Y."/>
            <person name="Hemphill L."/>
            <person name="Highlander S.K."/>
            <person name="Hirani K."/>
            <person name="Hogues M."/>
            <person name="Jackson L."/>
            <person name="Jakkamsetti A."/>
            <person name="Javaid M."/>
            <person name="Jiang H."/>
            <person name="Korchina V."/>
            <person name="Kovar C."/>
            <person name="Lara F."/>
            <person name="Lee S."/>
            <person name="Mata R."/>
            <person name="Mathew T."/>
            <person name="Moen C."/>
            <person name="Morales K."/>
            <person name="Munidasa M."/>
            <person name="Nazareth L."/>
            <person name="Ngo R."/>
            <person name="Nguyen L."/>
            <person name="Okwuonu G."/>
            <person name="Ongeri F."/>
            <person name="Patil S."/>
            <person name="Petrosino J."/>
            <person name="Pham C."/>
            <person name="Pham P."/>
            <person name="Pu L.-L."/>
            <person name="Puazo M."/>
            <person name="Raj R."/>
            <person name="Reid J."/>
            <person name="Rouhana J."/>
            <person name="Saada N."/>
            <person name="Shang Y."/>
            <person name="Simmons D."/>
            <person name="Thornton R."/>
            <person name="Warren J."/>
            <person name="Weissenberger G."/>
            <person name="Zhang J."/>
            <person name="Zhang L."/>
            <person name="Zhou C."/>
            <person name="Zhu D."/>
            <person name="Muzny D."/>
            <person name="Worley K."/>
            <person name="Gibbs R."/>
        </authorList>
    </citation>
    <scope>NUCLEOTIDE SEQUENCE [LARGE SCALE GENOMIC DNA]</scope>
    <source>
        <strain evidence="2 3">ATCC 43531</strain>
    </source>
</reference>
<feature type="signal peptide" evidence="1">
    <location>
        <begin position="1"/>
        <end position="24"/>
    </location>
</feature>
<accession>C4V2S7</accession>
<dbReference type="EMBL" id="ACLA01000011">
    <property type="protein sequence ID" value="EEQ48869.1"/>
    <property type="molecule type" value="Genomic_DNA"/>
</dbReference>
<gene>
    <name evidence="2" type="ORF">HMPREF0908_0897</name>
</gene>
<feature type="chain" id="PRO_5002944633" evidence="1">
    <location>
        <begin position="25"/>
        <end position="132"/>
    </location>
</feature>
<comment type="caution">
    <text evidence="2">The sequence shown here is derived from an EMBL/GenBank/DDBJ whole genome shotgun (WGS) entry which is preliminary data.</text>
</comment>
<keyword evidence="3" id="KW-1185">Reference proteome</keyword>
<proteinExistence type="predicted"/>
<evidence type="ECO:0000313" key="3">
    <source>
        <dbReference type="Proteomes" id="UP000005309"/>
    </source>
</evidence>
<keyword evidence="1" id="KW-0732">Signal</keyword>
<name>C4V2S7_9FIRM</name>
<dbReference type="Proteomes" id="UP000005309">
    <property type="component" value="Unassembled WGS sequence"/>
</dbReference>
<sequence>MKMMKKMCLLMTMFIMLFGTVCSAADWQIISSNDKGVLYLDRDSVAFDFTTSHGKVKTKFVNRKEGYILISTEYDYNEPYRYKTLYLEFYNDAGELIGTKDGDVSFHRIRDDFDPQIMLELLNVVHEHLGGK</sequence>
<dbReference type="HOGENOM" id="CLU_1915656_0_0_9"/>
<dbReference type="STRING" id="638302.HMPREF0908_0897"/>
<evidence type="ECO:0000313" key="2">
    <source>
        <dbReference type="EMBL" id="EEQ48869.1"/>
    </source>
</evidence>
<dbReference type="AlphaFoldDB" id="C4V2S7"/>
<evidence type="ECO:0000256" key="1">
    <source>
        <dbReference type="SAM" id="SignalP"/>
    </source>
</evidence>
<organism evidence="2 3">
    <name type="scientific">Selenomonas flueggei ATCC 43531</name>
    <dbReference type="NCBI Taxonomy" id="638302"/>
    <lineage>
        <taxon>Bacteria</taxon>
        <taxon>Bacillati</taxon>
        <taxon>Bacillota</taxon>
        <taxon>Negativicutes</taxon>
        <taxon>Selenomonadales</taxon>
        <taxon>Selenomonadaceae</taxon>
        <taxon>Selenomonas</taxon>
    </lineage>
</organism>
<protein>
    <submittedName>
        <fullName evidence="2">Uncharacterized protein</fullName>
    </submittedName>
</protein>